<evidence type="ECO:0000259" key="7">
    <source>
        <dbReference type="Pfam" id="PF00892"/>
    </source>
</evidence>
<dbReference type="RefSeq" id="WP_257892886.1">
    <property type="nucleotide sequence ID" value="NZ_JAIMBW010000001.1"/>
</dbReference>
<keyword evidence="9" id="KW-1185">Reference proteome</keyword>
<dbReference type="InterPro" id="IPR037185">
    <property type="entry name" value="EmrE-like"/>
</dbReference>
<dbReference type="AlphaFoldDB" id="A0A975YHX8"/>
<keyword evidence="3 6" id="KW-0812">Transmembrane</keyword>
<keyword evidence="4 6" id="KW-1133">Transmembrane helix</keyword>
<evidence type="ECO:0000256" key="4">
    <source>
        <dbReference type="ARBA" id="ARBA00022989"/>
    </source>
</evidence>
<dbReference type="EMBL" id="CP078073">
    <property type="protein sequence ID" value="QXL89870.1"/>
    <property type="molecule type" value="Genomic_DNA"/>
</dbReference>
<dbReference type="EMBL" id="JAIMBW010000001">
    <property type="protein sequence ID" value="MBY4893173.1"/>
    <property type="molecule type" value="Genomic_DNA"/>
</dbReference>
<feature type="transmembrane region" description="Helical" evidence="6">
    <location>
        <begin position="279"/>
        <end position="296"/>
    </location>
</feature>
<comment type="subcellular location">
    <subcellularLocation>
        <location evidence="1">Membrane</location>
        <topology evidence="1">Multi-pass membrane protein</topology>
    </subcellularLocation>
</comment>
<feature type="transmembrane region" description="Helical" evidence="6">
    <location>
        <begin position="140"/>
        <end position="160"/>
    </location>
</feature>
<protein>
    <submittedName>
        <fullName evidence="8">DMT family transporter</fullName>
    </submittedName>
</protein>
<feature type="transmembrane region" description="Helical" evidence="6">
    <location>
        <begin position="224"/>
        <end position="244"/>
    </location>
</feature>
<feature type="transmembrane region" description="Helical" evidence="6">
    <location>
        <begin position="116"/>
        <end position="133"/>
    </location>
</feature>
<sequence length="309" mass="33666">MEHPIPPVTSVPSAAPAAPASRPGWGIFWMLLTGLCFVAVTATVKMVGTDVPAIQSGFLRYALGLVFLIPMLPSVRRAKIDRPLARLFLARGTAHAVAVSLWFFAMTRIPIADVTALNYLNPVYVIILAVLFLGERLGPYRIAAVAIAFIGTFVIIRPGFREIDLGHVTMLFTAVAMAGSYFLAKLASQRVAPEVVVFYLSLIVPSLLAPLALYVWVPVGWEDLGWLFLCAFFATIGHYTMTLAFRAAPLAVTQPITFLQLIWATALGVFVFAEPADAFVIAGGAMIIASISFITWREAVLARRKRRTD</sequence>
<evidence type="ECO:0000256" key="3">
    <source>
        <dbReference type="ARBA" id="ARBA00022692"/>
    </source>
</evidence>
<feature type="transmembrane region" description="Helical" evidence="6">
    <location>
        <begin position="166"/>
        <end position="184"/>
    </location>
</feature>
<dbReference type="GO" id="GO:0016020">
    <property type="term" value="C:membrane"/>
    <property type="evidence" value="ECO:0007669"/>
    <property type="project" value="UniProtKB-SubCell"/>
</dbReference>
<dbReference type="SUPFAM" id="SSF103481">
    <property type="entry name" value="Multidrug resistance efflux transporter EmrE"/>
    <property type="match status" value="2"/>
</dbReference>
<organism evidence="8">
    <name type="scientific">Gymnodinialimonas phycosphaerae</name>
    <dbReference type="NCBI Taxonomy" id="2841589"/>
    <lineage>
        <taxon>Bacteria</taxon>
        <taxon>Pseudomonadati</taxon>
        <taxon>Pseudomonadota</taxon>
        <taxon>Alphaproteobacteria</taxon>
        <taxon>Rhodobacterales</taxon>
        <taxon>Paracoccaceae</taxon>
        <taxon>Gymnodinialimonas</taxon>
    </lineage>
</organism>
<evidence type="ECO:0000256" key="6">
    <source>
        <dbReference type="SAM" id="Phobius"/>
    </source>
</evidence>
<feature type="domain" description="EamA" evidence="7">
    <location>
        <begin position="25"/>
        <end position="156"/>
    </location>
</feature>
<keyword evidence="5 6" id="KW-0472">Membrane</keyword>
<evidence type="ECO:0000256" key="5">
    <source>
        <dbReference type="ARBA" id="ARBA00023136"/>
    </source>
</evidence>
<dbReference type="Pfam" id="PF00892">
    <property type="entry name" value="EamA"/>
    <property type="match status" value="2"/>
</dbReference>
<comment type="similarity">
    <text evidence="2">Belongs to the drug/metabolite transporter (DMT) superfamily. 10 TMS drug/metabolite exporter (DME) (TC 2.A.7.3) family.</text>
</comment>
<proteinExistence type="inferred from homology"/>
<reference evidence="8 9" key="1">
    <citation type="submission" date="2021-07" db="EMBL/GenBank/DDBJ databases">
        <title>Karlodiniumbacter phycospheric gen. nov., sp. nov., a phycosphere bacterium isolated from karlodinium veneficum.</title>
        <authorList>
            <person name="Peng Y."/>
            <person name="Jiang L."/>
            <person name="Lee J."/>
        </authorList>
    </citation>
    <scope>NUCLEOTIDE SEQUENCE</scope>
    <source>
        <strain evidence="8 9">N5</strain>
    </source>
</reference>
<feature type="transmembrane region" description="Helical" evidence="6">
    <location>
        <begin position="27"/>
        <end position="47"/>
    </location>
</feature>
<evidence type="ECO:0000313" key="9">
    <source>
        <dbReference type="Proteomes" id="UP000693972"/>
    </source>
</evidence>
<dbReference type="Gene3D" id="1.10.3730.20">
    <property type="match status" value="1"/>
</dbReference>
<feature type="domain" description="EamA" evidence="7">
    <location>
        <begin position="165"/>
        <end position="295"/>
    </location>
</feature>
<accession>A0A975YHX8</accession>
<dbReference type="PANTHER" id="PTHR22911">
    <property type="entry name" value="ACYL-MALONYL CONDENSING ENZYME-RELATED"/>
    <property type="match status" value="1"/>
</dbReference>
<evidence type="ECO:0000313" key="8">
    <source>
        <dbReference type="EMBL" id="QXL89870.1"/>
    </source>
</evidence>
<name>A0A975YHX8_9RHOB</name>
<dbReference type="InterPro" id="IPR000620">
    <property type="entry name" value="EamA_dom"/>
</dbReference>
<dbReference type="Proteomes" id="UP000693972">
    <property type="component" value="Unassembled WGS sequence"/>
</dbReference>
<feature type="transmembrane region" description="Helical" evidence="6">
    <location>
        <begin position="84"/>
        <end position="104"/>
    </location>
</feature>
<feature type="transmembrane region" description="Helical" evidence="6">
    <location>
        <begin position="256"/>
        <end position="273"/>
    </location>
</feature>
<feature type="transmembrane region" description="Helical" evidence="6">
    <location>
        <begin position="53"/>
        <end position="72"/>
    </location>
</feature>
<evidence type="ECO:0000256" key="2">
    <source>
        <dbReference type="ARBA" id="ARBA00009853"/>
    </source>
</evidence>
<feature type="transmembrane region" description="Helical" evidence="6">
    <location>
        <begin position="196"/>
        <end position="218"/>
    </location>
</feature>
<dbReference type="PANTHER" id="PTHR22911:SF6">
    <property type="entry name" value="SOLUTE CARRIER FAMILY 35 MEMBER G1"/>
    <property type="match status" value="1"/>
</dbReference>
<gene>
    <name evidence="8" type="ORF">KUL25_10390</name>
</gene>
<evidence type="ECO:0000256" key="1">
    <source>
        <dbReference type="ARBA" id="ARBA00004141"/>
    </source>
</evidence>